<evidence type="ECO:0000313" key="1">
    <source>
        <dbReference type="EMBL" id="PMD20230.1"/>
    </source>
</evidence>
<sequence length="184" mass="20730">MGTLRDSKERLAKSPELSARWLAPKLSVRVRTDGKVVVWWETPGKVPTVPYLPTLSSRSIHRASRLFTCQMEITVRSEHTIYPLGLDPSVFKQAVRGVERCSSWVMTAPYTRDEIWMADHDSRRANPEMAPHLSSKFDGFLVSQVLLGFGCSCCLPHPSRELSGCPGCRYWCVSTWTSTASNRV</sequence>
<keyword evidence="2" id="KW-1185">Reference proteome</keyword>
<gene>
    <name evidence="1" type="ORF">NA56DRAFT_174537</name>
</gene>
<dbReference type="AlphaFoldDB" id="A0A2J6Q1S1"/>
<accession>A0A2J6Q1S1</accession>
<evidence type="ECO:0000313" key="2">
    <source>
        <dbReference type="Proteomes" id="UP000235672"/>
    </source>
</evidence>
<organism evidence="1 2">
    <name type="scientific">Hyaloscypha hepaticicola</name>
    <dbReference type="NCBI Taxonomy" id="2082293"/>
    <lineage>
        <taxon>Eukaryota</taxon>
        <taxon>Fungi</taxon>
        <taxon>Dikarya</taxon>
        <taxon>Ascomycota</taxon>
        <taxon>Pezizomycotina</taxon>
        <taxon>Leotiomycetes</taxon>
        <taxon>Helotiales</taxon>
        <taxon>Hyaloscyphaceae</taxon>
        <taxon>Hyaloscypha</taxon>
    </lineage>
</organism>
<reference evidence="1 2" key="1">
    <citation type="submission" date="2016-05" db="EMBL/GenBank/DDBJ databases">
        <title>A degradative enzymes factory behind the ericoid mycorrhizal symbiosis.</title>
        <authorList>
            <consortium name="DOE Joint Genome Institute"/>
            <person name="Martino E."/>
            <person name="Morin E."/>
            <person name="Grelet G."/>
            <person name="Kuo A."/>
            <person name="Kohler A."/>
            <person name="Daghino S."/>
            <person name="Barry K."/>
            <person name="Choi C."/>
            <person name="Cichocki N."/>
            <person name="Clum A."/>
            <person name="Copeland A."/>
            <person name="Hainaut M."/>
            <person name="Haridas S."/>
            <person name="Labutti K."/>
            <person name="Lindquist E."/>
            <person name="Lipzen A."/>
            <person name="Khouja H.-R."/>
            <person name="Murat C."/>
            <person name="Ohm R."/>
            <person name="Olson A."/>
            <person name="Spatafora J."/>
            <person name="Veneault-Fourrey C."/>
            <person name="Henrissat B."/>
            <person name="Grigoriev I."/>
            <person name="Martin F."/>
            <person name="Perotto S."/>
        </authorList>
    </citation>
    <scope>NUCLEOTIDE SEQUENCE [LARGE SCALE GENOMIC DNA]</scope>
    <source>
        <strain evidence="1 2">UAMH 7357</strain>
    </source>
</reference>
<dbReference type="Proteomes" id="UP000235672">
    <property type="component" value="Unassembled WGS sequence"/>
</dbReference>
<protein>
    <submittedName>
        <fullName evidence="1">Uncharacterized protein</fullName>
    </submittedName>
</protein>
<dbReference type="EMBL" id="KZ613485">
    <property type="protein sequence ID" value="PMD20230.1"/>
    <property type="molecule type" value="Genomic_DNA"/>
</dbReference>
<proteinExistence type="predicted"/>
<name>A0A2J6Q1S1_9HELO</name>